<comment type="caution">
    <text evidence="1">The sequence shown here is derived from an EMBL/GenBank/DDBJ whole genome shotgun (WGS) entry which is preliminary data.</text>
</comment>
<dbReference type="EMBL" id="NMUH01001261">
    <property type="protein sequence ID" value="MQL90646.1"/>
    <property type="molecule type" value="Genomic_DNA"/>
</dbReference>
<sequence length="110" mass="12054">MTGDIDSCLWGSRPESLKVSGLGLQRCSLQVWCWFVSMVLDFVEVERQLDLSSVAARLRGVLVLFVRNKAERGLGKKAPVGAISFASGTLASLPQVLRQVVEANFVIFEV</sequence>
<organism evidence="1 2">
    <name type="scientific">Colocasia esculenta</name>
    <name type="common">Wild taro</name>
    <name type="synonym">Arum esculentum</name>
    <dbReference type="NCBI Taxonomy" id="4460"/>
    <lineage>
        <taxon>Eukaryota</taxon>
        <taxon>Viridiplantae</taxon>
        <taxon>Streptophyta</taxon>
        <taxon>Embryophyta</taxon>
        <taxon>Tracheophyta</taxon>
        <taxon>Spermatophyta</taxon>
        <taxon>Magnoliopsida</taxon>
        <taxon>Liliopsida</taxon>
        <taxon>Araceae</taxon>
        <taxon>Aroideae</taxon>
        <taxon>Colocasieae</taxon>
        <taxon>Colocasia</taxon>
    </lineage>
</organism>
<evidence type="ECO:0000313" key="2">
    <source>
        <dbReference type="Proteomes" id="UP000652761"/>
    </source>
</evidence>
<dbReference type="Proteomes" id="UP000652761">
    <property type="component" value="Unassembled WGS sequence"/>
</dbReference>
<proteinExistence type="predicted"/>
<dbReference type="AlphaFoldDB" id="A0A843V5W2"/>
<reference evidence="1" key="1">
    <citation type="submission" date="2017-07" db="EMBL/GenBank/DDBJ databases">
        <title>Taro Niue Genome Assembly and Annotation.</title>
        <authorList>
            <person name="Atibalentja N."/>
            <person name="Keating K."/>
            <person name="Fields C.J."/>
        </authorList>
    </citation>
    <scope>NUCLEOTIDE SEQUENCE</scope>
    <source>
        <strain evidence="1">Niue_2</strain>
        <tissue evidence="1">Leaf</tissue>
    </source>
</reference>
<name>A0A843V5W2_COLES</name>
<accession>A0A843V5W2</accession>
<evidence type="ECO:0000313" key="1">
    <source>
        <dbReference type="EMBL" id="MQL90646.1"/>
    </source>
</evidence>
<keyword evidence="2" id="KW-1185">Reference proteome</keyword>
<protein>
    <submittedName>
        <fullName evidence="1">Uncharacterized protein</fullName>
    </submittedName>
</protein>
<gene>
    <name evidence="1" type="ORF">Taro_023248</name>
</gene>